<dbReference type="EMBL" id="JAGBKN010000007">
    <property type="protein sequence ID" value="MBO1516721.1"/>
    <property type="molecule type" value="Genomic_DNA"/>
</dbReference>
<comment type="caution">
    <text evidence="1">The sequence shown here is derived from an EMBL/GenBank/DDBJ whole genome shotgun (WGS) entry which is preliminary data.</text>
</comment>
<evidence type="ECO:0000313" key="1">
    <source>
        <dbReference type="EMBL" id="MBO1516721.1"/>
    </source>
</evidence>
<dbReference type="AlphaFoldDB" id="A0AAW4IST7"/>
<dbReference type="InterPro" id="IPR029063">
    <property type="entry name" value="SAM-dependent_MTases_sf"/>
</dbReference>
<sequence length="221" mass="24346">MAIVFNSDSDNTQSIAPAGAPFSQACENNKAPILNVLQKELQEHTHVLEVGSGTGQHSVYFAPSLPHLQWQTSDVTDNHQVIQAWHNAYPASNLYAPLAFNLLTDSIPKTNTGEPYDAVFTANTLHIIAWPLVERLFELVGAALPLDGKLIVYGPFNENGRYTSASNQQFDSSLRQRDAGSGIRHKEDIIALANAHHLTLMTQYQMPANNQILVFQKITAN</sequence>
<protein>
    <submittedName>
        <fullName evidence="1">DUF938 domain-containing protein</fullName>
    </submittedName>
</protein>
<dbReference type="PANTHER" id="PTHR20974">
    <property type="entry name" value="UPF0585 PROTEIN CG18661"/>
    <property type="match status" value="1"/>
</dbReference>
<dbReference type="PANTHER" id="PTHR20974:SF0">
    <property type="entry name" value="UPF0585 PROTEIN CG18661"/>
    <property type="match status" value="1"/>
</dbReference>
<keyword evidence="2" id="KW-1185">Reference proteome</keyword>
<organism evidence="1 2">
    <name type="scientific">Psychrobacter halodurans</name>
    <dbReference type="NCBI Taxonomy" id="2818439"/>
    <lineage>
        <taxon>Bacteria</taxon>
        <taxon>Pseudomonadati</taxon>
        <taxon>Pseudomonadota</taxon>
        <taxon>Gammaproteobacteria</taxon>
        <taxon>Moraxellales</taxon>
        <taxon>Moraxellaceae</taxon>
        <taxon>Psychrobacter</taxon>
    </lineage>
</organism>
<dbReference type="Pfam" id="PF06080">
    <property type="entry name" value="DUF938"/>
    <property type="match status" value="1"/>
</dbReference>
<dbReference type="Proteomes" id="UP000664161">
    <property type="component" value="Unassembled WGS sequence"/>
</dbReference>
<gene>
    <name evidence="1" type="ORF">J3491_05155</name>
</gene>
<name>A0AAW4IST7_9GAMM</name>
<reference evidence="1 2" key="1">
    <citation type="submission" date="2021-03" db="EMBL/GenBank/DDBJ databases">
        <authorList>
            <person name="Shang D.-D."/>
            <person name="Du Z.-J."/>
            <person name="Chen G.-J."/>
        </authorList>
    </citation>
    <scope>NUCLEOTIDE SEQUENCE [LARGE SCALE GENOMIC DNA]</scope>
    <source>
        <strain evidence="1 2">F2608</strain>
    </source>
</reference>
<dbReference type="InterPro" id="IPR010342">
    <property type="entry name" value="DUF938"/>
</dbReference>
<evidence type="ECO:0000313" key="2">
    <source>
        <dbReference type="Proteomes" id="UP000664161"/>
    </source>
</evidence>
<dbReference type="SUPFAM" id="SSF53335">
    <property type="entry name" value="S-adenosyl-L-methionine-dependent methyltransferases"/>
    <property type="match status" value="1"/>
</dbReference>
<accession>A0AAW4IST7</accession>
<dbReference type="Gene3D" id="3.40.50.150">
    <property type="entry name" value="Vaccinia Virus protein VP39"/>
    <property type="match status" value="1"/>
</dbReference>
<proteinExistence type="predicted"/>